<evidence type="ECO:0000256" key="1">
    <source>
        <dbReference type="SAM" id="Phobius"/>
    </source>
</evidence>
<gene>
    <name evidence="2" type="ORF">MHPYR_50108</name>
</gene>
<name>A0A1Y5PP71_9MYCO</name>
<reference evidence="2" key="1">
    <citation type="submission" date="2016-03" db="EMBL/GenBank/DDBJ databases">
        <authorList>
            <person name="Ploux O."/>
        </authorList>
    </citation>
    <scope>NUCLEOTIDE SEQUENCE</scope>
    <source>
        <strain evidence="2">UC10</strain>
    </source>
</reference>
<evidence type="ECO:0000313" key="2">
    <source>
        <dbReference type="EMBL" id="SBS77941.1"/>
    </source>
</evidence>
<protein>
    <submittedName>
        <fullName evidence="2">Uncharacterized protein</fullName>
    </submittedName>
</protein>
<keyword evidence="1" id="KW-0472">Membrane</keyword>
<organism evidence="2">
    <name type="scientific">uncultured Mycobacterium sp</name>
    <dbReference type="NCBI Taxonomy" id="171292"/>
    <lineage>
        <taxon>Bacteria</taxon>
        <taxon>Bacillati</taxon>
        <taxon>Actinomycetota</taxon>
        <taxon>Actinomycetes</taxon>
        <taxon>Mycobacteriales</taxon>
        <taxon>Mycobacteriaceae</taxon>
        <taxon>Mycobacterium</taxon>
        <taxon>environmental samples</taxon>
    </lineage>
</organism>
<sequence length="79" mass="9237">MKAVIPILLIAIIVIVAMGLYIRQLRKDLRGVKDPLVFLSAKDRRAYARELLDRDRERYEAEHQARLNDIIFNRGTEDT</sequence>
<dbReference type="EMBL" id="FLQS01000045">
    <property type="protein sequence ID" value="SBS77941.1"/>
    <property type="molecule type" value="Genomic_DNA"/>
</dbReference>
<feature type="transmembrane region" description="Helical" evidence="1">
    <location>
        <begin position="6"/>
        <end position="23"/>
    </location>
</feature>
<dbReference type="AlphaFoldDB" id="A0A1Y5PP71"/>
<keyword evidence="1" id="KW-1133">Transmembrane helix</keyword>
<keyword evidence="1" id="KW-0812">Transmembrane</keyword>
<accession>A0A1Y5PP71</accession>
<proteinExistence type="predicted"/>